<name>A0ABN7SYU8_OIKDI</name>
<evidence type="ECO:0000313" key="4">
    <source>
        <dbReference type="Proteomes" id="UP001158576"/>
    </source>
</evidence>
<evidence type="ECO:0000256" key="1">
    <source>
        <dbReference type="SAM" id="Coils"/>
    </source>
</evidence>
<feature type="transmembrane region" description="Helical" evidence="2">
    <location>
        <begin position="183"/>
        <end position="208"/>
    </location>
</feature>
<feature type="transmembrane region" description="Helical" evidence="2">
    <location>
        <begin position="25"/>
        <end position="46"/>
    </location>
</feature>
<evidence type="ECO:0000313" key="3">
    <source>
        <dbReference type="EMBL" id="CAG5110674.1"/>
    </source>
</evidence>
<keyword evidence="2" id="KW-0812">Transmembrane</keyword>
<feature type="transmembrane region" description="Helical" evidence="2">
    <location>
        <begin position="89"/>
        <end position="113"/>
    </location>
</feature>
<protein>
    <submittedName>
        <fullName evidence="3">Oidioi.mRNA.OKI2018_I69.chr2.g5052.t1.cds</fullName>
    </submittedName>
</protein>
<dbReference type="Proteomes" id="UP001158576">
    <property type="component" value="Chromosome 2"/>
</dbReference>
<dbReference type="EMBL" id="OU015567">
    <property type="protein sequence ID" value="CAG5110674.1"/>
    <property type="molecule type" value="Genomic_DNA"/>
</dbReference>
<organism evidence="3 4">
    <name type="scientific">Oikopleura dioica</name>
    <name type="common">Tunicate</name>
    <dbReference type="NCBI Taxonomy" id="34765"/>
    <lineage>
        <taxon>Eukaryota</taxon>
        <taxon>Metazoa</taxon>
        <taxon>Chordata</taxon>
        <taxon>Tunicata</taxon>
        <taxon>Appendicularia</taxon>
        <taxon>Copelata</taxon>
        <taxon>Oikopleuridae</taxon>
        <taxon>Oikopleura</taxon>
    </lineage>
</organism>
<gene>
    <name evidence="3" type="ORF">OKIOD_LOCUS13817</name>
</gene>
<keyword evidence="1" id="KW-0175">Coiled coil</keyword>
<keyword evidence="4" id="KW-1185">Reference proteome</keyword>
<feature type="transmembrane region" description="Helical" evidence="2">
    <location>
        <begin position="138"/>
        <end position="162"/>
    </location>
</feature>
<feature type="coiled-coil region" evidence="1">
    <location>
        <begin position="283"/>
        <end position="313"/>
    </location>
</feature>
<keyword evidence="2" id="KW-1133">Transmembrane helix</keyword>
<sequence>MTGVIDDHYIQKVPLLLAFVGYFKIHISVMLGFISFISIGPCYFILLQFEKRKNDIEDTSSLEFGIEKISHEKDGRTESIKIFGINRTIFILVAIPYCVFFIPTTFLNIIVFWPPVYFARATLQRCFKLPWKVVQFKYISVFANLIGAAFYSVLYALMYVMYACQRSSSDEADSKSSDSPCMSFYVVMTLTIAISSFCSIGPAFFMILKFAEEDSGGYEDITTIELDVESQTDEIIEEIDEIDSSSRIQQISNQVVFIDGVDPEDQQSESSIGTYRTKTTVSKNAFKEEIEKINNHEKTLEQLSFEVAALKTIVINLSNSNKNKMSENKSTSF</sequence>
<reference evidence="3 4" key="1">
    <citation type="submission" date="2021-04" db="EMBL/GenBank/DDBJ databases">
        <authorList>
            <person name="Bliznina A."/>
        </authorList>
    </citation>
    <scope>NUCLEOTIDE SEQUENCE [LARGE SCALE GENOMIC DNA]</scope>
</reference>
<accession>A0ABN7SYU8</accession>
<keyword evidence="2" id="KW-0472">Membrane</keyword>
<proteinExistence type="predicted"/>
<evidence type="ECO:0000256" key="2">
    <source>
        <dbReference type="SAM" id="Phobius"/>
    </source>
</evidence>